<dbReference type="PANTHER" id="PTHR43586">
    <property type="entry name" value="CYSTEINE DESULFURASE"/>
    <property type="match status" value="1"/>
</dbReference>
<dbReference type="Proteomes" id="UP001464891">
    <property type="component" value="Unassembled WGS sequence"/>
</dbReference>
<dbReference type="Gene3D" id="3.90.1150.10">
    <property type="entry name" value="Aspartate Aminotransferase, domain 1"/>
    <property type="match status" value="1"/>
</dbReference>
<dbReference type="InterPro" id="IPR015421">
    <property type="entry name" value="PyrdxlP-dep_Trfase_major"/>
</dbReference>
<sequence length="430" mass="46712">MIALDLNWIRSQFPALTQEINGQPAIFCDGPGGTQVPKAVVDAISDYLLTSNANAHGAFATSQRTDALIAAARDAVADFLNCGSDEVVFGANMTTLTYTISRAIGRTLQPGDEIIVTALDHYANVSAWQALAEQGIVIRTVDIHPEDCTLNWEELTRSLNERTKLVAIGYASNAVGTINDVAKIAQLAHQVGARVFVDAVHYAPHGAIDVQALDCDFLVCSAYKFFGPHLGILYGKREHLARLQPYKVLPAPDEVPSRWETGTQNYEGMAGLLATLGYLTELGHRVDPSMQNRRAALTAVTSAIHTYEAELSQALLRGLLEIPGLTIYGITELNRLAERTPTFGLRIKGYTPAELATQLGDRAIFTWHGHFYALGVIERLGLAASGGLLRIGLVHYNTMDEVNRLLQALHEMTEPVGVGFANRLSSQHIS</sequence>
<comment type="caution">
    <text evidence="2">The sequence shown here is derived from an EMBL/GenBank/DDBJ whole genome shotgun (WGS) entry which is preliminary data.</text>
</comment>
<keyword evidence="3" id="KW-1185">Reference proteome</keyword>
<name>A0ABV0JCH2_9CYAN</name>
<dbReference type="RefSeq" id="WP_190437635.1">
    <property type="nucleotide sequence ID" value="NZ_JAMPKM010000011.1"/>
</dbReference>
<organism evidence="2 3">
    <name type="scientific">Trichocoleus desertorum GB2-A4</name>
    <dbReference type="NCBI Taxonomy" id="2933944"/>
    <lineage>
        <taxon>Bacteria</taxon>
        <taxon>Bacillati</taxon>
        <taxon>Cyanobacteriota</taxon>
        <taxon>Cyanophyceae</taxon>
        <taxon>Leptolyngbyales</taxon>
        <taxon>Trichocoleusaceae</taxon>
        <taxon>Trichocoleus</taxon>
    </lineage>
</organism>
<gene>
    <name evidence="2" type="ORF">NC998_17840</name>
</gene>
<feature type="domain" description="Aminotransferase class V" evidence="1">
    <location>
        <begin position="26"/>
        <end position="405"/>
    </location>
</feature>
<accession>A0ABV0JCH2</accession>
<dbReference type="Pfam" id="PF00266">
    <property type="entry name" value="Aminotran_5"/>
    <property type="match status" value="1"/>
</dbReference>
<evidence type="ECO:0000313" key="2">
    <source>
        <dbReference type="EMBL" id="MEP0818963.1"/>
    </source>
</evidence>
<dbReference type="SUPFAM" id="SSF53383">
    <property type="entry name" value="PLP-dependent transferases"/>
    <property type="match status" value="1"/>
</dbReference>
<evidence type="ECO:0000259" key="1">
    <source>
        <dbReference type="Pfam" id="PF00266"/>
    </source>
</evidence>
<dbReference type="InterPro" id="IPR011340">
    <property type="entry name" value="Cys_dSase-rel"/>
</dbReference>
<dbReference type="NCBIfam" id="TIGR01976">
    <property type="entry name" value="am_tr_V_VC1184"/>
    <property type="match status" value="1"/>
</dbReference>
<dbReference type="InterPro" id="IPR015424">
    <property type="entry name" value="PyrdxlP-dep_Trfase"/>
</dbReference>
<protein>
    <submittedName>
        <fullName evidence="2">Cysteine desulfurase-like protein</fullName>
    </submittedName>
</protein>
<reference evidence="2 3" key="1">
    <citation type="submission" date="2022-04" db="EMBL/GenBank/DDBJ databases">
        <title>Positive selection, recombination, and allopatry shape intraspecific diversity of widespread and dominant cyanobacteria.</title>
        <authorList>
            <person name="Wei J."/>
            <person name="Shu W."/>
            <person name="Hu C."/>
        </authorList>
    </citation>
    <scope>NUCLEOTIDE SEQUENCE [LARGE SCALE GENOMIC DNA]</scope>
    <source>
        <strain evidence="2 3">GB2-A4</strain>
    </source>
</reference>
<proteinExistence type="predicted"/>
<dbReference type="EMBL" id="JAMPKM010000011">
    <property type="protein sequence ID" value="MEP0818963.1"/>
    <property type="molecule type" value="Genomic_DNA"/>
</dbReference>
<dbReference type="PANTHER" id="PTHR43586:SF21">
    <property type="entry name" value="PYRIDOXAL PHOSPHATE (PLP)-DEPENDENT ASPARTATE AMINOTRANSFERASE SUPERFAMILY"/>
    <property type="match status" value="1"/>
</dbReference>
<dbReference type="InterPro" id="IPR015422">
    <property type="entry name" value="PyrdxlP-dep_Trfase_small"/>
</dbReference>
<evidence type="ECO:0000313" key="3">
    <source>
        <dbReference type="Proteomes" id="UP001464891"/>
    </source>
</evidence>
<dbReference type="InterPro" id="IPR000192">
    <property type="entry name" value="Aminotrans_V_dom"/>
</dbReference>
<dbReference type="Gene3D" id="3.40.640.10">
    <property type="entry name" value="Type I PLP-dependent aspartate aminotransferase-like (Major domain)"/>
    <property type="match status" value="1"/>
</dbReference>